<feature type="transmembrane region" description="Helical" evidence="1">
    <location>
        <begin position="129"/>
        <end position="149"/>
    </location>
</feature>
<keyword evidence="1" id="KW-0812">Transmembrane</keyword>
<name>E8ZGH4_MYCHL</name>
<evidence type="ECO:0000259" key="2">
    <source>
        <dbReference type="Pfam" id="PF02517"/>
    </source>
</evidence>
<feature type="transmembrane region" description="Helical" evidence="1">
    <location>
        <begin position="237"/>
        <end position="255"/>
    </location>
</feature>
<dbReference type="Proteomes" id="UP000008637">
    <property type="component" value="Chromosome"/>
</dbReference>
<evidence type="ECO:0000256" key="1">
    <source>
        <dbReference type="SAM" id="Phobius"/>
    </source>
</evidence>
<reference evidence="3 4" key="1">
    <citation type="journal article" date="2011" name="J. Bacteriol.">
        <title>Complete genome sequence of Mycoplasma haemofelis, a hemotropic mycoplasma.</title>
        <authorList>
            <person name="Barker E.N."/>
            <person name="Helps C.R."/>
            <person name="Peters I.R."/>
            <person name="Darby A.C."/>
            <person name="Radford A.D."/>
            <person name="Tasker S."/>
        </authorList>
    </citation>
    <scope>NUCLEOTIDE SEQUENCE [LARGE SCALE GENOMIC DNA]</scope>
    <source>
        <strain evidence="3 4">Langford 1</strain>
    </source>
</reference>
<dbReference type="OrthoDB" id="398378at2"/>
<feature type="transmembrane region" description="Helical" evidence="1">
    <location>
        <begin position="73"/>
        <end position="93"/>
    </location>
</feature>
<evidence type="ECO:0000313" key="4">
    <source>
        <dbReference type="Proteomes" id="UP000008637"/>
    </source>
</evidence>
<dbReference type="HOGENOM" id="CLU_825891_0_0_14"/>
<dbReference type="GO" id="GO:0080120">
    <property type="term" value="P:CAAX-box protein maturation"/>
    <property type="evidence" value="ECO:0007669"/>
    <property type="project" value="UniProtKB-ARBA"/>
</dbReference>
<dbReference type="PANTHER" id="PTHR36435:SF1">
    <property type="entry name" value="CAAX AMINO TERMINAL PROTEASE FAMILY PROTEIN"/>
    <property type="match status" value="1"/>
</dbReference>
<feature type="transmembrane region" description="Helical" evidence="1">
    <location>
        <begin position="276"/>
        <end position="309"/>
    </location>
</feature>
<dbReference type="GO" id="GO:0004175">
    <property type="term" value="F:endopeptidase activity"/>
    <property type="evidence" value="ECO:0007669"/>
    <property type="project" value="UniProtKB-ARBA"/>
</dbReference>
<dbReference type="KEGG" id="mha:HF1_00360"/>
<feature type="transmembrane region" description="Helical" evidence="1">
    <location>
        <begin position="32"/>
        <end position="53"/>
    </location>
</feature>
<dbReference type="Pfam" id="PF02517">
    <property type="entry name" value="Rce1-like"/>
    <property type="match status" value="1"/>
</dbReference>
<dbReference type="InterPro" id="IPR003675">
    <property type="entry name" value="Rce1/LyrA-like_dom"/>
</dbReference>
<protein>
    <recommendedName>
        <fullName evidence="2">CAAX prenyl protease 2/Lysostaphin resistance protein A-like domain-containing protein</fullName>
    </recommendedName>
</protein>
<gene>
    <name evidence="3" type="ordered locus">HF1_00360</name>
</gene>
<evidence type="ECO:0000313" key="3">
    <source>
        <dbReference type="EMBL" id="CBY92044.1"/>
    </source>
</evidence>
<keyword evidence="1" id="KW-1133">Transmembrane helix</keyword>
<dbReference type="InterPro" id="IPR052710">
    <property type="entry name" value="CAAX_protease"/>
</dbReference>
<sequence>MQLVDRTRLWIENTREKYSAFEKPTSIRERDFFLLIIGCLSKEIIEFIIACFIGKNSTGIGRLFSSNPLNDDLFWIIVFKVIIGGATLAYFYFQYSHLFDIWYSLIFWLFVVKRSLVVEFQTFGGLWKAFAQLFSLFEIVIILIFFFHIDPTTIHSIKRIIYDHREFENIDGDYFLRESSEISWKKLRGFLINVACLTIWFFISWALIHALIMSLMGANSKEKSRNQESLESSIGKGGIKLFELFIMTVFVAPIMEEAIFRKYVMISGGMTKKTILISGFLFGLIHLSNEGALTILGYIVPGLIFATVYWISGNIWSSILMHGIWNTSTFVAIVFR</sequence>
<accession>E8ZGH4</accession>
<proteinExistence type="predicted"/>
<keyword evidence="4" id="KW-1185">Reference proteome</keyword>
<dbReference type="PANTHER" id="PTHR36435">
    <property type="entry name" value="SLR1288 PROTEIN"/>
    <property type="match status" value="1"/>
</dbReference>
<organism evidence="3 4">
    <name type="scientific">Mycoplasma haemofelis (strain Langford 1)</name>
    <name type="common">Haemobartonella felis</name>
    <dbReference type="NCBI Taxonomy" id="941640"/>
    <lineage>
        <taxon>Bacteria</taxon>
        <taxon>Bacillati</taxon>
        <taxon>Mycoplasmatota</taxon>
        <taxon>Mollicutes</taxon>
        <taxon>Mycoplasmataceae</taxon>
        <taxon>Mycoplasma</taxon>
    </lineage>
</organism>
<dbReference type="AlphaFoldDB" id="E8ZGH4"/>
<dbReference type="EMBL" id="FR773153">
    <property type="protein sequence ID" value="CBY92044.1"/>
    <property type="molecule type" value="Genomic_DNA"/>
</dbReference>
<feature type="domain" description="CAAX prenyl protease 2/Lysostaphin resistance protein A-like" evidence="2">
    <location>
        <begin position="244"/>
        <end position="327"/>
    </location>
</feature>
<keyword evidence="1" id="KW-0472">Membrane</keyword>
<feature type="transmembrane region" description="Helical" evidence="1">
    <location>
        <begin position="190"/>
        <end position="217"/>
    </location>
</feature>
<feature type="transmembrane region" description="Helical" evidence="1">
    <location>
        <begin position="100"/>
        <end position="117"/>
    </location>
</feature>